<dbReference type="KEGG" id="asoc:CB4_01953"/>
<proteinExistence type="predicted"/>
<evidence type="ECO:0000313" key="10">
    <source>
        <dbReference type="Proteomes" id="UP000217696"/>
    </source>
</evidence>
<dbReference type="CDD" id="cd00075">
    <property type="entry name" value="HATPase"/>
    <property type="match status" value="1"/>
</dbReference>
<dbReference type="Gene3D" id="1.10.287.130">
    <property type="match status" value="1"/>
</dbReference>
<keyword evidence="4 9" id="KW-0808">Transferase</keyword>
<evidence type="ECO:0000256" key="6">
    <source>
        <dbReference type="ARBA" id="ARBA00022777"/>
    </source>
</evidence>
<dbReference type="PROSITE" id="PS50109">
    <property type="entry name" value="HIS_KIN"/>
    <property type="match status" value="1"/>
</dbReference>
<comment type="catalytic activity">
    <reaction evidence="1">
        <text>ATP + protein L-histidine = ADP + protein N-phospho-L-histidine.</text>
        <dbReference type="EC" id="2.7.13.3"/>
    </reaction>
</comment>
<keyword evidence="7" id="KW-0067">ATP-binding</keyword>
<dbReference type="PRINTS" id="PR00344">
    <property type="entry name" value="BCTRLSENSOR"/>
</dbReference>
<dbReference type="AlphaFoldDB" id="A0A0U5C6M4"/>
<keyword evidence="5" id="KW-0547">Nucleotide-binding</keyword>
<keyword evidence="6 9" id="KW-0418">Kinase</keyword>
<evidence type="ECO:0000256" key="1">
    <source>
        <dbReference type="ARBA" id="ARBA00000085"/>
    </source>
</evidence>
<evidence type="ECO:0000256" key="7">
    <source>
        <dbReference type="ARBA" id="ARBA00022840"/>
    </source>
</evidence>
<keyword evidence="3" id="KW-0597">Phosphoprotein</keyword>
<dbReference type="EC" id="2.7.13.3" evidence="2"/>
<dbReference type="SUPFAM" id="SSF55874">
    <property type="entry name" value="ATPase domain of HSP90 chaperone/DNA topoisomerase II/histidine kinase"/>
    <property type="match status" value="1"/>
</dbReference>
<protein>
    <recommendedName>
        <fullName evidence="2">histidine kinase</fullName>
        <ecNumber evidence="2">2.7.13.3</ecNumber>
    </recommendedName>
</protein>
<accession>A0A0U5C6M4</accession>
<evidence type="ECO:0000256" key="4">
    <source>
        <dbReference type="ARBA" id="ARBA00022679"/>
    </source>
</evidence>
<dbReference type="InterPro" id="IPR004358">
    <property type="entry name" value="Sig_transdc_His_kin-like_C"/>
</dbReference>
<dbReference type="InterPro" id="IPR003594">
    <property type="entry name" value="HATPase_dom"/>
</dbReference>
<dbReference type="Gene3D" id="3.30.565.10">
    <property type="entry name" value="Histidine kinase-like ATPase, C-terminal domain"/>
    <property type="match status" value="1"/>
</dbReference>
<evidence type="ECO:0000256" key="8">
    <source>
        <dbReference type="ARBA" id="ARBA00023012"/>
    </source>
</evidence>
<dbReference type="CDD" id="cd00082">
    <property type="entry name" value="HisKA"/>
    <property type="match status" value="1"/>
</dbReference>
<keyword evidence="8" id="KW-0902">Two-component regulatory system</keyword>
<dbReference type="InterPro" id="IPR003661">
    <property type="entry name" value="HisK_dim/P_dom"/>
</dbReference>
<evidence type="ECO:0000256" key="2">
    <source>
        <dbReference type="ARBA" id="ARBA00012438"/>
    </source>
</evidence>
<gene>
    <name evidence="9" type="primary">kinD</name>
    <name evidence="9" type="ORF">CB4_01953</name>
</gene>
<dbReference type="Proteomes" id="UP000217696">
    <property type="component" value="Chromosome"/>
</dbReference>
<dbReference type="SMART" id="SM00387">
    <property type="entry name" value="HATPase_c"/>
    <property type="match status" value="1"/>
</dbReference>
<organism evidence="9 10">
    <name type="scientific">Aneurinibacillus soli</name>
    <dbReference type="NCBI Taxonomy" id="1500254"/>
    <lineage>
        <taxon>Bacteria</taxon>
        <taxon>Bacillati</taxon>
        <taxon>Bacillota</taxon>
        <taxon>Bacilli</taxon>
        <taxon>Bacillales</taxon>
        <taxon>Paenibacillaceae</taxon>
        <taxon>Aneurinibacillus group</taxon>
        <taxon>Aneurinibacillus</taxon>
    </lineage>
</organism>
<dbReference type="InterPro" id="IPR005467">
    <property type="entry name" value="His_kinase_dom"/>
</dbReference>
<dbReference type="GO" id="GO:0000155">
    <property type="term" value="F:phosphorelay sensor kinase activity"/>
    <property type="evidence" value="ECO:0007669"/>
    <property type="project" value="InterPro"/>
</dbReference>
<dbReference type="SMART" id="SM00388">
    <property type="entry name" value="HisKA"/>
    <property type="match status" value="1"/>
</dbReference>
<dbReference type="InterPro" id="IPR036097">
    <property type="entry name" value="HisK_dim/P_sf"/>
</dbReference>
<name>A0A0U5C6M4_9BACL</name>
<dbReference type="Pfam" id="PF02518">
    <property type="entry name" value="HATPase_c"/>
    <property type="match status" value="1"/>
</dbReference>
<dbReference type="Pfam" id="PF00512">
    <property type="entry name" value="HisKA"/>
    <property type="match status" value="1"/>
</dbReference>
<evidence type="ECO:0000256" key="5">
    <source>
        <dbReference type="ARBA" id="ARBA00022741"/>
    </source>
</evidence>
<reference evidence="9 10" key="1">
    <citation type="submission" date="2015-12" db="EMBL/GenBank/DDBJ databases">
        <title>Genome sequence of Aneurinibacillus soli.</title>
        <authorList>
            <person name="Lee J.S."/>
            <person name="Lee K.C."/>
            <person name="Kim K.K."/>
            <person name="Lee B.W."/>
        </authorList>
    </citation>
    <scope>NUCLEOTIDE SEQUENCE [LARGE SCALE GENOMIC DNA]</scope>
    <source>
        <strain evidence="9 10">CB4</strain>
    </source>
</reference>
<dbReference type="PANTHER" id="PTHR43065">
    <property type="entry name" value="SENSOR HISTIDINE KINASE"/>
    <property type="match status" value="1"/>
</dbReference>
<evidence type="ECO:0000256" key="3">
    <source>
        <dbReference type="ARBA" id="ARBA00022553"/>
    </source>
</evidence>
<dbReference type="PANTHER" id="PTHR43065:SF10">
    <property type="entry name" value="PEROXIDE STRESS-ACTIVATED HISTIDINE KINASE MAK3"/>
    <property type="match status" value="1"/>
</dbReference>
<sequence length="394" mass="44940">MITLYECKESLLPLIIKKIPIMIQAHLQDMIKEIENFHEVIEDIEAYRISLYSVCTTVVGTLFKENDEYVKALQQIEQAGYEIGVYFGEVRQISRETLIQITHNIRVNSFEHVCYVMNHHLSDPKERTFLIARFNEILNTRFTSCINGFLFAKDKVINHLHNQKLSIMGQMAAGMAHEIRNPLCSIKGFQQLMKQLLLNETEDRKDFLNYIDICIDEISQVENLVSDFLILARKGESQKSKWEKVNLNHVIQKVHDLSTYFAVEKNVTIHLYMPKASVFVQGVSSHIEQIVLNIIKNGISALKPEGILFITLDHSMDNKEAVLTFVDNGIGIPESQLSKIFDPFFTTKEEGTGLGLCICKGLVEEMKGSITIQSKEKEGTTVEIRVPLVTVCSK</sequence>
<keyword evidence="10" id="KW-1185">Reference proteome</keyword>
<dbReference type="EMBL" id="AP017312">
    <property type="protein sequence ID" value="BAU27779.1"/>
    <property type="molecule type" value="Genomic_DNA"/>
</dbReference>
<dbReference type="InterPro" id="IPR036890">
    <property type="entry name" value="HATPase_C_sf"/>
</dbReference>
<dbReference type="GO" id="GO:0005524">
    <property type="term" value="F:ATP binding"/>
    <property type="evidence" value="ECO:0007669"/>
    <property type="project" value="UniProtKB-KW"/>
</dbReference>
<evidence type="ECO:0000313" key="9">
    <source>
        <dbReference type="EMBL" id="BAU27779.1"/>
    </source>
</evidence>
<dbReference type="SUPFAM" id="SSF47384">
    <property type="entry name" value="Homodimeric domain of signal transducing histidine kinase"/>
    <property type="match status" value="1"/>
</dbReference>